<evidence type="ECO:0000313" key="6">
    <source>
        <dbReference type="Proteomes" id="UP001177744"/>
    </source>
</evidence>
<gene>
    <name evidence="5" type="ORF">QTO34_017461</name>
</gene>
<protein>
    <submittedName>
        <fullName evidence="5">Uncharacterized protein</fullName>
    </submittedName>
</protein>
<comment type="similarity">
    <text evidence="2">Belongs to the mitochondrial carrier (TC 2.A.29) family.</text>
</comment>
<dbReference type="Gene3D" id="1.50.40.10">
    <property type="entry name" value="Mitochondrial carrier domain"/>
    <property type="match status" value="1"/>
</dbReference>
<comment type="subcellular location">
    <subcellularLocation>
        <location evidence="1">Membrane</location>
        <topology evidence="1">Multi-pass membrane protein</topology>
    </subcellularLocation>
</comment>
<dbReference type="InterPro" id="IPR018108">
    <property type="entry name" value="MCP_transmembrane"/>
</dbReference>
<proteinExistence type="inferred from homology"/>
<evidence type="ECO:0000256" key="4">
    <source>
        <dbReference type="ARBA" id="ARBA00023136"/>
    </source>
</evidence>
<evidence type="ECO:0000256" key="3">
    <source>
        <dbReference type="ARBA" id="ARBA00022692"/>
    </source>
</evidence>
<keyword evidence="4" id="KW-0472">Membrane</keyword>
<evidence type="ECO:0000313" key="5">
    <source>
        <dbReference type="EMBL" id="KAK1341060.1"/>
    </source>
</evidence>
<accession>A0AA40I1V7</accession>
<organism evidence="5 6">
    <name type="scientific">Cnephaeus nilssonii</name>
    <name type="common">Northern bat</name>
    <name type="synonym">Eptesicus nilssonii</name>
    <dbReference type="NCBI Taxonomy" id="3371016"/>
    <lineage>
        <taxon>Eukaryota</taxon>
        <taxon>Metazoa</taxon>
        <taxon>Chordata</taxon>
        <taxon>Craniata</taxon>
        <taxon>Vertebrata</taxon>
        <taxon>Euteleostomi</taxon>
        <taxon>Mammalia</taxon>
        <taxon>Eutheria</taxon>
        <taxon>Laurasiatheria</taxon>
        <taxon>Chiroptera</taxon>
        <taxon>Yangochiroptera</taxon>
        <taxon>Vespertilionidae</taxon>
        <taxon>Cnephaeus</taxon>
    </lineage>
</organism>
<dbReference type="Proteomes" id="UP001177744">
    <property type="component" value="Unassembled WGS sequence"/>
</dbReference>
<dbReference type="AlphaFoldDB" id="A0AA40I1V7"/>
<comment type="caution">
    <text evidence="5">The sequence shown here is derived from an EMBL/GenBank/DDBJ whole genome shotgun (WGS) entry which is preliminary data.</text>
</comment>
<dbReference type="SUPFAM" id="SSF103506">
    <property type="entry name" value="Mitochondrial carrier"/>
    <property type="match status" value="1"/>
</dbReference>
<keyword evidence="6" id="KW-1185">Reference proteome</keyword>
<dbReference type="GO" id="GO:0016020">
    <property type="term" value="C:membrane"/>
    <property type="evidence" value="ECO:0007669"/>
    <property type="project" value="UniProtKB-SubCell"/>
</dbReference>
<reference evidence="5" key="1">
    <citation type="submission" date="2023-06" db="EMBL/GenBank/DDBJ databases">
        <title>Reference genome for the Northern bat (Eptesicus nilssonii), a most northern bat species.</title>
        <authorList>
            <person name="Laine V.N."/>
            <person name="Pulliainen A.T."/>
            <person name="Lilley T.M."/>
        </authorList>
    </citation>
    <scope>NUCLEOTIDE SEQUENCE</scope>
    <source>
        <strain evidence="5">BLF_Eptnil</strain>
        <tissue evidence="5">Kidney</tissue>
    </source>
</reference>
<evidence type="ECO:0000256" key="2">
    <source>
        <dbReference type="ARBA" id="ARBA00006375"/>
    </source>
</evidence>
<sequence length="92" mass="10360">MNSREMKKVGSVVEAASGRRHCWPSPAQALRPCTVSKSRYRSMMVKEGGICSLWRRNGTNVLKIAPETAVKFSASEQNKKDAYWGRTTNRDL</sequence>
<dbReference type="Pfam" id="PF00153">
    <property type="entry name" value="Mito_carr"/>
    <property type="match status" value="1"/>
</dbReference>
<dbReference type="InterPro" id="IPR023395">
    <property type="entry name" value="MCP_dom_sf"/>
</dbReference>
<evidence type="ECO:0000256" key="1">
    <source>
        <dbReference type="ARBA" id="ARBA00004141"/>
    </source>
</evidence>
<name>A0AA40I1V7_CNENI</name>
<keyword evidence="3" id="KW-0812">Transmembrane</keyword>
<dbReference type="EMBL" id="JAULJE010000007">
    <property type="protein sequence ID" value="KAK1341060.1"/>
    <property type="molecule type" value="Genomic_DNA"/>
</dbReference>